<reference evidence="3" key="1">
    <citation type="submission" date="2023-07" db="EMBL/GenBank/DDBJ databases">
        <title>30 novel species of actinomycetes from the DSMZ collection.</title>
        <authorList>
            <person name="Nouioui I."/>
        </authorList>
    </citation>
    <scope>NUCLEOTIDE SEQUENCE [LARGE SCALE GENOMIC DNA]</scope>
    <source>
        <strain evidence="3">DSM 45055</strain>
    </source>
</reference>
<feature type="region of interest" description="Disordered" evidence="1">
    <location>
        <begin position="73"/>
        <end position="101"/>
    </location>
</feature>
<sequence length="101" mass="11061">MELTPDQRQQLIDQGWTPPVDVAGMLAAEQADYARTGRALGHGEGDTTPVYLLVQERTDVVFAIERGTYEGAVGEDGDGEAELLDDRPDDYRTTTYTVLDA</sequence>
<proteinExistence type="predicted"/>
<keyword evidence="3" id="KW-1185">Reference proteome</keyword>
<evidence type="ECO:0000313" key="2">
    <source>
        <dbReference type="EMBL" id="MDT0302948.1"/>
    </source>
</evidence>
<dbReference type="EMBL" id="JAVREK010000011">
    <property type="protein sequence ID" value="MDT0302948.1"/>
    <property type="molecule type" value="Genomic_DNA"/>
</dbReference>
<name>A0ABU2KV68_9ACTN</name>
<feature type="compositionally biased region" description="Acidic residues" evidence="1">
    <location>
        <begin position="73"/>
        <end position="83"/>
    </location>
</feature>
<evidence type="ECO:0000256" key="1">
    <source>
        <dbReference type="SAM" id="MobiDB-lite"/>
    </source>
</evidence>
<comment type="caution">
    <text evidence="2">The sequence shown here is derived from an EMBL/GenBank/DDBJ whole genome shotgun (WGS) entry which is preliminary data.</text>
</comment>
<dbReference type="Proteomes" id="UP001183226">
    <property type="component" value="Unassembled WGS sequence"/>
</dbReference>
<organism evidence="2 3">
    <name type="scientific">Streptomonospora wellingtoniae</name>
    <dbReference type="NCBI Taxonomy" id="3075544"/>
    <lineage>
        <taxon>Bacteria</taxon>
        <taxon>Bacillati</taxon>
        <taxon>Actinomycetota</taxon>
        <taxon>Actinomycetes</taxon>
        <taxon>Streptosporangiales</taxon>
        <taxon>Nocardiopsidaceae</taxon>
        <taxon>Streptomonospora</taxon>
    </lineage>
</organism>
<accession>A0ABU2KV68</accession>
<dbReference type="RefSeq" id="WP_311545433.1">
    <property type="nucleotide sequence ID" value="NZ_JAVREK010000011.1"/>
</dbReference>
<protein>
    <submittedName>
        <fullName evidence="2">Uncharacterized protein</fullName>
    </submittedName>
</protein>
<gene>
    <name evidence="2" type="ORF">RM446_12565</name>
</gene>
<evidence type="ECO:0000313" key="3">
    <source>
        <dbReference type="Proteomes" id="UP001183226"/>
    </source>
</evidence>